<evidence type="ECO:0000256" key="9">
    <source>
        <dbReference type="ARBA" id="ARBA00029596"/>
    </source>
</evidence>
<dbReference type="AlphaFoldDB" id="A0A3G1KV69"/>
<protein>
    <recommendedName>
        <fullName evidence="7">Putative 4-hydroxy-4-methyl-2-oxoglutarate aldolase</fullName>
        <ecNumber evidence="6">4.1.1.112</ecNumber>
        <ecNumber evidence="5">4.1.3.17</ecNumber>
    </recommendedName>
    <alternativeName>
        <fullName evidence="11">Oxaloacetate decarboxylase</fullName>
    </alternativeName>
    <alternativeName>
        <fullName evidence="9">Regulator of ribonuclease activity homolog</fullName>
    </alternativeName>
    <alternativeName>
        <fullName evidence="10">RraA-like protein</fullName>
    </alternativeName>
</protein>
<dbReference type="InterPro" id="IPR005493">
    <property type="entry name" value="RraA/RraA-like"/>
</dbReference>
<dbReference type="EC" id="4.1.1.112" evidence="6"/>
<proteinExistence type="inferred from homology"/>
<accession>A0A3G1KV69</accession>
<dbReference type="PANTHER" id="PTHR33254">
    <property type="entry name" value="4-HYDROXY-4-METHYL-2-OXOGLUTARATE ALDOLASE 3-RELATED"/>
    <property type="match status" value="1"/>
</dbReference>
<comment type="similarity">
    <text evidence="3">Belongs to the class II aldolase/RraA-like family.</text>
</comment>
<dbReference type="Gene3D" id="3.50.30.40">
    <property type="entry name" value="Ribonuclease E inhibitor RraA/RraA-like"/>
    <property type="match status" value="1"/>
</dbReference>
<evidence type="ECO:0000256" key="12">
    <source>
        <dbReference type="ARBA" id="ARBA00047973"/>
    </source>
</evidence>
<evidence type="ECO:0000256" key="5">
    <source>
        <dbReference type="ARBA" id="ARBA00012213"/>
    </source>
</evidence>
<dbReference type="GO" id="GO:0047443">
    <property type="term" value="F:4-hydroxy-4-methyl-2-oxoglutarate aldolase activity"/>
    <property type="evidence" value="ECO:0007669"/>
    <property type="project" value="UniProtKB-EC"/>
</dbReference>
<reference evidence="14 15" key="1">
    <citation type="submission" date="2016-10" db="EMBL/GenBank/DDBJ databases">
        <title>Complete Genome Sequence of Peptococcaceae strain DCMF.</title>
        <authorList>
            <person name="Edwards R.J."/>
            <person name="Holland S.I."/>
            <person name="Deshpande N.P."/>
            <person name="Wong Y.K."/>
            <person name="Ertan H."/>
            <person name="Manefield M."/>
            <person name="Russell T.L."/>
            <person name="Lee M.J."/>
        </authorList>
    </citation>
    <scope>NUCLEOTIDE SEQUENCE [LARGE SCALE GENOMIC DNA]</scope>
    <source>
        <strain evidence="14 15">DCMF</strain>
    </source>
</reference>
<keyword evidence="13" id="KW-0460">Magnesium</keyword>
<evidence type="ECO:0000256" key="1">
    <source>
        <dbReference type="ARBA" id="ARBA00001342"/>
    </source>
</evidence>
<feature type="binding site" evidence="13">
    <location>
        <begin position="96"/>
        <end position="99"/>
    </location>
    <ligand>
        <name>substrate</name>
    </ligand>
</feature>
<evidence type="ECO:0000256" key="13">
    <source>
        <dbReference type="PIRSR" id="PIRSR605493-1"/>
    </source>
</evidence>
<name>A0A3G1KV69_FORW1</name>
<feature type="binding site" evidence="13">
    <location>
        <position position="119"/>
    </location>
    <ligand>
        <name>Mg(2+)</name>
        <dbReference type="ChEBI" id="CHEBI:18420"/>
    </ligand>
</feature>
<dbReference type="GO" id="GO:0046872">
    <property type="term" value="F:metal ion binding"/>
    <property type="evidence" value="ECO:0007669"/>
    <property type="project" value="UniProtKB-KW"/>
</dbReference>
<evidence type="ECO:0000256" key="6">
    <source>
        <dbReference type="ARBA" id="ARBA00012947"/>
    </source>
</evidence>
<sequence>MTEVRRPTQEQIEAVKKLNTTIISDTFDELGIHGTMLDMKPVCAGKVLVGPAVTVKQRRVIPTPSKLRLGEAMELCQPGDVLVIDGGSDPYAGTWGGLVTLRAQLKEIAGVIVDGAARDISEIREYDFPVWSKYVTPISAVKRFATLEINETIQCGEVIINPGDLIIADDDGVCCIPYAHLDEVIQKAVEAYEWEQKVLADLKKGLKSDYFKERII</sequence>
<evidence type="ECO:0000256" key="8">
    <source>
        <dbReference type="ARBA" id="ARBA00025046"/>
    </source>
</evidence>
<dbReference type="PANTHER" id="PTHR33254:SF4">
    <property type="entry name" value="4-HYDROXY-4-METHYL-2-OXOGLUTARATE ALDOLASE 3-RELATED"/>
    <property type="match status" value="1"/>
</dbReference>
<evidence type="ECO:0000313" key="15">
    <source>
        <dbReference type="Proteomes" id="UP000323521"/>
    </source>
</evidence>
<dbReference type="GO" id="GO:0008948">
    <property type="term" value="F:oxaloacetate decarboxylase activity"/>
    <property type="evidence" value="ECO:0007669"/>
    <property type="project" value="UniProtKB-EC"/>
</dbReference>
<organism evidence="14 15">
    <name type="scientific">Formimonas warabiya</name>
    <dbReference type="NCBI Taxonomy" id="1761012"/>
    <lineage>
        <taxon>Bacteria</taxon>
        <taxon>Bacillati</taxon>
        <taxon>Bacillota</taxon>
        <taxon>Clostridia</taxon>
        <taxon>Eubacteriales</taxon>
        <taxon>Peptococcaceae</taxon>
        <taxon>Candidatus Formimonas</taxon>
    </lineage>
</organism>
<dbReference type="CDD" id="cd16841">
    <property type="entry name" value="RraA_family"/>
    <property type="match status" value="1"/>
</dbReference>
<evidence type="ECO:0000313" key="14">
    <source>
        <dbReference type="EMBL" id="ATW26307.1"/>
    </source>
</evidence>
<comment type="catalytic activity">
    <reaction evidence="1">
        <text>4-hydroxy-4-methyl-2-oxoglutarate = 2 pyruvate</text>
        <dbReference type="Rhea" id="RHEA:22748"/>
        <dbReference type="ChEBI" id="CHEBI:15361"/>
        <dbReference type="ChEBI" id="CHEBI:58276"/>
        <dbReference type="EC" id="4.1.3.17"/>
    </reaction>
</comment>
<dbReference type="EC" id="4.1.3.17" evidence="5"/>
<comment type="cofactor">
    <cofactor evidence="13">
        <name>Mg(2+)</name>
        <dbReference type="ChEBI" id="CHEBI:18420"/>
    </cofactor>
</comment>
<keyword evidence="13" id="KW-0479">Metal-binding</keyword>
<comment type="function">
    <text evidence="8">Catalyzes the aldol cleavage of 4-hydroxy-4-methyl-2-oxoglutarate (HMG) into 2 molecules of pyruvate. Also contains a secondary oxaloacetate (OAA) decarboxylase activity due to the common pyruvate enolate transition state formed following C-C bond cleavage in the retro-aldol and decarboxylation reactions.</text>
</comment>
<evidence type="ECO:0000256" key="3">
    <source>
        <dbReference type="ARBA" id="ARBA00008621"/>
    </source>
</evidence>
<comment type="catalytic activity">
    <reaction evidence="12">
        <text>oxaloacetate + H(+) = pyruvate + CO2</text>
        <dbReference type="Rhea" id="RHEA:15641"/>
        <dbReference type="ChEBI" id="CHEBI:15361"/>
        <dbReference type="ChEBI" id="CHEBI:15378"/>
        <dbReference type="ChEBI" id="CHEBI:16452"/>
        <dbReference type="ChEBI" id="CHEBI:16526"/>
        <dbReference type="EC" id="4.1.1.112"/>
    </reaction>
</comment>
<dbReference type="Proteomes" id="UP000323521">
    <property type="component" value="Chromosome"/>
</dbReference>
<evidence type="ECO:0000256" key="11">
    <source>
        <dbReference type="ARBA" id="ARBA00032305"/>
    </source>
</evidence>
<dbReference type="OrthoDB" id="9784786at2"/>
<comment type="cofactor">
    <cofactor evidence="2">
        <name>a divalent metal cation</name>
        <dbReference type="ChEBI" id="CHEBI:60240"/>
    </cofactor>
</comment>
<dbReference type="InterPro" id="IPR036704">
    <property type="entry name" value="RraA/RraA-like_sf"/>
</dbReference>
<dbReference type="KEGG" id="fwa:DCMF_17445"/>
<gene>
    <name evidence="14" type="ORF">DCMF_17445</name>
</gene>
<feature type="binding site" evidence="13">
    <location>
        <position position="118"/>
    </location>
    <ligand>
        <name>substrate</name>
    </ligand>
</feature>
<dbReference type="EMBL" id="CP017634">
    <property type="protein sequence ID" value="ATW26307.1"/>
    <property type="molecule type" value="Genomic_DNA"/>
</dbReference>
<comment type="subunit">
    <text evidence="4">Homotrimer.</text>
</comment>
<keyword evidence="15" id="KW-1185">Reference proteome</keyword>
<dbReference type="Pfam" id="PF03737">
    <property type="entry name" value="RraA-like"/>
    <property type="match status" value="1"/>
</dbReference>
<evidence type="ECO:0000256" key="2">
    <source>
        <dbReference type="ARBA" id="ARBA00001968"/>
    </source>
</evidence>
<evidence type="ECO:0000256" key="7">
    <source>
        <dbReference type="ARBA" id="ARBA00016549"/>
    </source>
</evidence>
<evidence type="ECO:0000256" key="4">
    <source>
        <dbReference type="ARBA" id="ARBA00011233"/>
    </source>
</evidence>
<evidence type="ECO:0000256" key="10">
    <source>
        <dbReference type="ARBA" id="ARBA00030169"/>
    </source>
</evidence>
<dbReference type="RefSeq" id="WP_148135606.1">
    <property type="nucleotide sequence ID" value="NZ_CP017634.1"/>
</dbReference>
<dbReference type="SUPFAM" id="SSF89562">
    <property type="entry name" value="RraA-like"/>
    <property type="match status" value="1"/>
</dbReference>